<proteinExistence type="predicted"/>
<feature type="non-terminal residue" evidence="1">
    <location>
        <position position="52"/>
    </location>
</feature>
<keyword evidence="2" id="KW-1185">Reference proteome</keyword>
<protein>
    <submittedName>
        <fullName evidence="1">Uncharacterized protein</fullName>
    </submittedName>
</protein>
<comment type="caution">
    <text evidence="1">The sequence shown here is derived from an EMBL/GenBank/DDBJ whole genome shotgun (WGS) entry which is preliminary data.</text>
</comment>
<dbReference type="AlphaFoldDB" id="A0A392TI56"/>
<organism evidence="1 2">
    <name type="scientific">Trifolium medium</name>
    <dbReference type="NCBI Taxonomy" id="97028"/>
    <lineage>
        <taxon>Eukaryota</taxon>
        <taxon>Viridiplantae</taxon>
        <taxon>Streptophyta</taxon>
        <taxon>Embryophyta</taxon>
        <taxon>Tracheophyta</taxon>
        <taxon>Spermatophyta</taxon>
        <taxon>Magnoliopsida</taxon>
        <taxon>eudicotyledons</taxon>
        <taxon>Gunneridae</taxon>
        <taxon>Pentapetalae</taxon>
        <taxon>rosids</taxon>
        <taxon>fabids</taxon>
        <taxon>Fabales</taxon>
        <taxon>Fabaceae</taxon>
        <taxon>Papilionoideae</taxon>
        <taxon>50 kb inversion clade</taxon>
        <taxon>NPAAA clade</taxon>
        <taxon>Hologalegina</taxon>
        <taxon>IRL clade</taxon>
        <taxon>Trifolieae</taxon>
        <taxon>Trifolium</taxon>
    </lineage>
</organism>
<name>A0A392TI56_9FABA</name>
<evidence type="ECO:0000313" key="2">
    <source>
        <dbReference type="Proteomes" id="UP000265520"/>
    </source>
</evidence>
<dbReference type="Proteomes" id="UP000265520">
    <property type="component" value="Unassembled WGS sequence"/>
</dbReference>
<sequence length="52" mass="5843">MNNNISSQVNQGLRRVSFRVAEDDLIKLTGAFVGTVAKPGMSYNIQEEFHMQ</sequence>
<evidence type="ECO:0000313" key="1">
    <source>
        <dbReference type="EMBL" id="MCI60688.1"/>
    </source>
</evidence>
<reference evidence="1 2" key="1">
    <citation type="journal article" date="2018" name="Front. Plant Sci.">
        <title>Red Clover (Trifolium pratense) and Zigzag Clover (T. medium) - A Picture of Genomic Similarities and Differences.</title>
        <authorList>
            <person name="Dluhosova J."/>
            <person name="Istvanek J."/>
            <person name="Nedelnik J."/>
            <person name="Repkova J."/>
        </authorList>
    </citation>
    <scope>NUCLEOTIDE SEQUENCE [LARGE SCALE GENOMIC DNA]</scope>
    <source>
        <strain evidence="2">cv. 10/8</strain>
        <tissue evidence="1">Leaf</tissue>
    </source>
</reference>
<accession>A0A392TI56</accession>
<dbReference type="EMBL" id="LXQA010586265">
    <property type="protein sequence ID" value="MCI60688.1"/>
    <property type="molecule type" value="Genomic_DNA"/>
</dbReference>